<keyword evidence="4" id="KW-0442">Lipid degradation</keyword>
<gene>
    <name evidence="8" type="ORF">ABG768_015254</name>
</gene>
<name>A0AAW1Z5N0_CULAL</name>
<dbReference type="AlphaFoldDB" id="A0AAW1Z5N0"/>
<evidence type="ECO:0000259" key="7">
    <source>
        <dbReference type="Pfam" id="PF13088"/>
    </source>
</evidence>
<dbReference type="GO" id="GO:0009313">
    <property type="term" value="P:oligosaccharide catabolic process"/>
    <property type="evidence" value="ECO:0007669"/>
    <property type="project" value="TreeGrafter"/>
</dbReference>
<accession>A0AAW1Z5N0</accession>
<evidence type="ECO:0000256" key="4">
    <source>
        <dbReference type="ARBA" id="ARBA00022963"/>
    </source>
</evidence>
<dbReference type="EMBL" id="JAWDJR010000021">
    <property type="protein sequence ID" value="KAK9955372.1"/>
    <property type="molecule type" value="Genomic_DNA"/>
</dbReference>
<comment type="similarity">
    <text evidence="2">Belongs to the glycosyl hydrolase 33 family.</text>
</comment>
<dbReference type="CDD" id="cd15482">
    <property type="entry name" value="Sialidase_non-viral"/>
    <property type="match status" value="1"/>
</dbReference>
<dbReference type="GO" id="GO:0004308">
    <property type="term" value="F:exo-alpha-sialidase activity"/>
    <property type="evidence" value="ECO:0007669"/>
    <property type="project" value="UniProtKB-EC"/>
</dbReference>
<feature type="domain" description="Sialidase" evidence="7">
    <location>
        <begin position="5"/>
        <end position="116"/>
    </location>
</feature>
<dbReference type="PANTHER" id="PTHR10628:SF23">
    <property type="entry name" value="SIALIDASE-3"/>
    <property type="match status" value="1"/>
</dbReference>
<keyword evidence="6" id="KW-0326">Glycosidase</keyword>
<reference evidence="8 9" key="1">
    <citation type="submission" date="2024-05" db="EMBL/GenBank/DDBJ databases">
        <title>A high-quality chromosomal-level genome assembly of Topmouth culter (Culter alburnus).</title>
        <authorList>
            <person name="Zhao H."/>
        </authorList>
    </citation>
    <scope>NUCLEOTIDE SEQUENCE [LARGE SCALE GENOMIC DNA]</scope>
    <source>
        <strain evidence="8">CATC2023</strain>
        <tissue evidence="8">Muscle</tissue>
    </source>
</reference>
<evidence type="ECO:0000256" key="3">
    <source>
        <dbReference type="ARBA" id="ARBA00012733"/>
    </source>
</evidence>
<dbReference type="PANTHER" id="PTHR10628">
    <property type="entry name" value="SIALIDASE"/>
    <property type="match status" value="1"/>
</dbReference>
<evidence type="ECO:0000256" key="6">
    <source>
        <dbReference type="ARBA" id="ARBA00023295"/>
    </source>
</evidence>
<comment type="catalytic activity">
    <reaction evidence="1">
        <text>Hydrolysis of alpha-(2-&gt;3)-, alpha-(2-&gt;6)-, alpha-(2-&gt;8)- glycosidic linkages of terminal sialic acid residues in oligosaccharides, glycoproteins, glycolipids, colominic acid and synthetic substrates.</text>
        <dbReference type="EC" id="3.2.1.18"/>
    </reaction>
</comment>
<keyword evidence="6" id="KW-0378">Hydrolase</keyword>
<dbReference type="EC" id="3.2.1.18" evidence="3"/>
<keyword evidence="4" id="KW-0443">Lipid metabolism</keyword>
<dbReference type="InterPro" id="IPR036278">
    <property type="entry name" value="Sialidase_sf"/>
</dbReference>
<evidence type="ECO:0000256" key="1">
    <source>
        <dbReference type="ARBA" id="ARBA00000427"/>
    </source>
</evidence>
<evidence type="ECO:0000256" key="5">
    <source>
        <dbReference type="ARBA" id="ARBA00023277"/>
    </source>
</evidence>
<dbReference type="InterPro" id="IPR026856">
    <property type="entry name" value="Sialidase_fam"/>
</dbReference>
<dbReference type="GO" id="GO:0006689">
    <property type="term" value="P:ganglioside catabolic process"/>
    <property type="evidence" value="ECO:0007669"/>
    <property type="project" value="TreeGrafter"/>
</dbReference>
<evidence type="ECO:0000313" key="8">
    <source>
        <dbReference type="EMBL" id="KAK9955372.1"/>
    </source>
</evidence>
<dbReference type="SUPFAM" id="SSF50939">
    <property type="entry name" value="Sialidases"/>
    <property type="match status" value="1"/>
</dbReference>
<evidence type="ECO:0000256" key="2">
    <source>
        <dbReference type="ARBA" id="ARBA00009348"/>
    </source>
</evidence>
<keyword evidence="9" id="KW-1185">Reference proteome</keyword>
<dbReference type="GO" id="GO:0005737">
    <property type="term" value="C:cytoplasm"/>
    <property type="evidence" value="ECO:0007669"/>
    <property type="project" value="TreeGrafter"/>
</dbReference>
<dbReference type="Gene3D" id="2.120.10.10">
    <property type="match status" value="1"/>
</dbReference>
<protein>
    <recommendedName>
        <fullName evidence="3">exo-alpha-sialidase</fullName>
        <ecNumber evidence="3">3.2.1.18</ecNumber>
    </recommendedName>
</protein>
<keyword evidence="5" id="KW-0119">Carbohydrate metabolism</keyword>
<sequence length="129" mass="14420">MVEIIDKDNSILYCNARSTSGHRVESLSKSVGEDFDKPLSAHKLIETGGDCQGSVLSILSPDQSTWLIYSHPSDKKKRKDLGIYINKSQKDPMQWKTIQCISDGPSGYSDLAECKDRKYIACLFECGQK</sequence>
<organism evidence="8 9">
    <name type="scientific">Culter alburnus</name>
    <name type="common">Topmouth culter</name>
    <dbReference type="NCBI Taxonomy" id="194366"/>
    <lineage>
        <taxon>Eukaryota</taxon>
        <taxon>Metazoa</taxon>
        <taxon>Chordata</taxon>
        <taxon>Craniata</taxon>
        <taxon>Vertebrata</taxon>
        <taxon>Euteleostomi</taxon>
        <taxon>Actinopterygii</taxon>
        <taxon>Neopterygii</taxon>
        <taxon>Teleostei</taxon>
        <taxon>Ostariophysi</taxon>
        <taxon>Cypriniformes</taxon>
        <taxon>Xenocyprididae</taxon>
        <taxon>Xenocypridinae</taxon>
        <taxon>Culter</taxon>
    </lineage>
</organism>
<dbReference type="Proteomes" id="UP001479290">
    <property type="component" value="Unassembled WGS sequence"/>
</dbReference>
<proteinExistence type="inferred from homology"/>
<dbReference type="Pfam" id="PF13088">
    <property type="entry name" value="BNR_2"/>
    <property type="match status" value="1"/>
</dbReference>
<dbReference type="InterPro" id="IPR011040">
    <property type="entry name" value="Sialidase"/>
</dbReference>
<dbReference type="GO" id="GO:0016020">
    <property type="term" value="C:membrane"/>
    <property type="evidence" value="ECO:0007669"/>
    <property type="project" value="TreeGrafter"/>
</dbReference>
<comment type="caution">
    <text evidence="8">The sequence shown here is derived from an EMBL/GenBank/DDBJ whole genome shotgun (WGS) entry which is preliminary data.</text>
</comment>
<evidence type="ECO:0000313" key="9">
    <source>
        <dbReference type="Proteomes" id="UP001479290"/>
    </source>
</evidence>